<dbReference type="EMBL" id="CAJPDR010000002">
    <property type="protein sequence ID" value="CAF9903825.1"/>
    <property type="molecule type" value="Genomic_DNA"/>
</dbReference>
<feature type="compositionally biased region" description="Low complexity" evidence="1">
    <location>
        <begin position="299"/>
        <end position="310"/>
    </location>
</feature>
<proteinExistence type="predicted"/>
<keyword evidence="3" id="KW-1185">Reference proteome</keyword>
<sequence length="407" mass="47016">MPGSEHLSDDYVAQLLAKDAKTSNAKYSAYGLPDFLPRRSTFNAPKPNTRFLKNIIRETDSHNAALRAKEVEESRARLRNLRGSDGRLSSPRGSNGRLDSEGRHRSKRRRTKGEDEEKHNLRQDHEGRHSRRDRDEDRQRIASRRKQHDDRYSSEDSEEERDYERQHRHHHRTHRQRYENESYGRHHRQAKSRRRSRSRHPSRSRSPRSDEKHRQRYHRSHRPATSSSSISLHSNGHYSSTSRVAGDQAPRSPSVDGIVNVKKRATSHGSDSDPLDAIIGPPPPPPAPKIQARGRGNFSSSSAMDSHFSSNYDPSVDVHPDPEMDDDWDQALEAIRDRQRWQKLGAERLKSAGFTEDEVTKWEKGGERREEDVKWKGRGEGREWDRGKVVGDDGVETRPEWGRLKGT</sequence>
<accession>A0A8H3EDV0</accession>
<dbReference type="OrthoDB" id="2431475at2759"/>
<evidence type="ECO:0000313" key="2">
    <source>
        <dbReference type="EMBL" id="CAF9903825.1"/>
    </source>
</evidence>
<protein>
    <recommendedName>
        <fullName evidence="4">Pre-mRNA-splicing factor 38B</fullName>
    </recommendedName>
</protein>
<evidence type="ECO:0008006" key="4">
    <source>
        <dbReference type="Google" id="ProtNLM"/>
    </source>
</evidence>
<organism evidence="2 3">
    <name type="scientific">Alectoria fallacina</name>
    <dbReference type="NCBI Taxonomy" id="1903189"/>
    <lineage>
        <taxon>Eukaryota</taxon>
        <taxon>Fungi</taxon>
        <taxon>Dikarya</taxon>
        <taxon>Ascomycota</taxon>
        <taxon>Pezizomycotina</taxon>
        <taxon>Lecanoromycetes</taxon>
        <taxon>OSLEUM clade</taxon>
        <taxon>Lecanoromycetidae</taxon>
        <taxon>Lecanorales</taxon>
        <taxon>Lecanorineae</taxon>
        <taxon>Parmeliaceae</taxon>
        <taxon>Alectoria</taxon>
    </lineage>
</organism>
<name>A0A8H3EDV0_9LECA</name>
<dbReference type="AlphaFoldDB" id="A0A8H3EDV0"/>
<gene>
    <name evidence="2" type="ORF">ALECFALPRED_002997</name>
</gene>
<dbReference type="PANTHER" id="PTHR40132">
    <property type="entry name" value="PRE-MRNA-SPLICING FACTOR 38B"/>
    <property type="match status" value="1"/>
</dbReference>
<feature type="compositionally biased region" description="Basic and acidic residues" evidence="1">
    <location>
        <begin position="112"/>
        <end position="140"/>
    </location>
</feature>
<evidence type="ECO:0000256" key="1">
    <source>
        <dbReference type="SAM" id="MobiDB-lite"/>
    </source>
</evidence>
<evidence type="ECO:0000313" key="3">
    <source>
        <dbReference type="Proteomes" id="UP000664203"/>
    </source>
</evidence>
<dbReference type="Proteomes" id="UP000664203">
    <property type="component" value="Unassembled WGS sequence"/>
</dbReference>
<feature type="compositionally biased region" description="Basic residues" evidence="1">
    <location>
        <begin position="166"/>
        <end position="175"/>
    </location>
</feature>
<comment type="caution">
    <text evidence="2">The sequence shown here is derived from an EMBL/GenBank/DDBJ whole genome shotgun (WGS) entry which is preliminary data.</text>
</comment>
<feature type="compositionally biased region" description="Low complexity" evidence="1">
    <location>
        <begin position="226"/>
        <end position="240"/>
    </location>
</feature>
<feature type="region of interest" description="Disordered" evidence="1">
    <location>
        <begin position="79"/>
        <end position="326"/>
    </location>
</feature>
<feature type="compositionally biased region" description="Basic residues" evidence="1">
    <location>
        <begin position="185"/>
        <end position="206"/>
    </location>
</feature>
<dbReference type="PANTHER" id="PTHR40132:SF1">
    <property type="entry name" value="PRE-MRNA-SPLICING FACTOR 38B"/>
    <property type="match status" value="1"/>
</dbReference>
<feature type="region of interest" description="Disordered" evidence="1">
    <location>
        <begin position="363"/>
        <end position="407"/>
    </location>
</feature>
<reference evidence="2" key="1">
    <citation type="submission" date="2021-03" db="EMBL/GenBank/DDBJ databases">
        <authorList>
            <person name="Tagirdzhanova G."/>
        </authorList>
    </citation>
    <scope>NUCLEOTIDE SEQUENCE</scope>
</reference>